<name>A0A7X2P1S8_9FIRM</name>
<dbReference type="RefSeq" id="WP_154431540.1">
    <property type="nucleotide sequence ID" value="NZ_VUMS01000005.1"/>
</dbReference>
<evidence type="ECO:0000259" key="5">
    <source>
        <dbReference type="Pfam" id="PF02368"/>
    </source>
</evidence>
<evidence type="ECO:0000256" key="2">
    <source>
        <dbReference type="SAM" id="MobiDB-lite"/>
    </source>
</evidence>
<evidence type="ECO:0000256" key="4">
    <source>
        <dbReference type="SAM" id="SignalP"/>
    </source>
</evidence>
<proteinExistence type="predicted"/>
<dbReference type="InterPro" id="IPR042229">
    <property type="entry name" value="Listeria/Bacterioides_rpt_sf"/>
</dbReference>
<evidence type="ECO:0000259" key="6">
    <source>
        <dbReference type="Pfam" id="PF18676"/>
    </source>
</evidence>
<gene>
    <name evidence="7" type="ORF">FYJ57_03460</name>
</gene>
<feature type="compositionally biased region" description="Low complexity" evidence="2">
    <location>
        <begin position="344"/>
        <end position="353"/>
    </location>
</feature>
<dbReference type="InterPro" id="IPR003343">
    <property type="entry name" value="Big_2"/>
</dbReference>
<comment type="subcellular location">
    <subcellularLocation>
        <location evidence="1">Cell envelope</location>
    </subcellularLocation>
</comment>
<accession>A0A7X2P1S8</accession>
<dbReference type="NCBIfam" id="TIGR02543">
    <property type="entry name" value="List_Bact_rpt"/>
    <property type="match status" value="2"/>
</dbReference>
<dbReference type="EMBL" id="VUMS01000005">
    <property type="protein sequence ID" value="MST65809.1"/>
    <property type="molecule type" value="Genomic_DNA"/>
</dbReference>
<feature type="domain" description="MBG" evidence="6">
    <location>
        <begin position="1277"/>
        <end position="1348"/>
    </location>
</feature>
<protein>
    <submittedName>
        <fullName evidence="7">Uncharacterized protein</fullName>
    </submittedName>
</protein>
<evidence type="ECO:0000313" key="8">
    <source>
        <dbReference type="Proteomes" id="UP000440513"/>
    </source>
</evidence>
<evidence type="ECO:0000256" key="1">
    <source>
        <dbReference type="ARBA" id="ARBA00004196"/>
    </source>
</evidence>
<dbReference type="Pfam" id="PF09479">
    <property type="entry name" value="Flg_new"/>
    <property type="match status" value="2"/>
</dbReference>
<sequence length="1674" mass="178319">MKKRILSILLICCMVLTMLPAMALAEESGQTGGGVTASGLCEHHPAHDDECGYTEGTAGTPCSHEHTDDCYTEVTDCVHEHTEDCYPQNSVSGNNATSSNADEPTECTHVCSEESGCITKQLNCQHEHDEDCGYTPATAGTPCGYVCEICGAEDNSAEAMTVERVQAMIDALPDAEEITEDNAEEVTAQLEAIDEAKAELTDEEIDELDITRYMAAAAALGSLAAPMLLANAAPAEQFNLTPGGTYWFDLSGETIPGTVNSSVPDTTLHYVAFTYAGTVEAYKLTSEMQTTEDYATQNKYPHSLFVADYAVTHTVSWYTLKTAGLIFGRRYTGGSVDYTLRAPSGGSRSTGSGDSERGTPQSNEWDAVLDKNSGYIKNWNSMLSWGQDSDSAWGGGYRVTRGWNSARFWILRGTAYQYASVGFRPVLEVLNTDALGSDGLKAVTLDLNGGKLGGSTDNIQIIVKNGAAFTAPASDGLTRPDGDTGSFFIWKGSNGNLYAPGDSVPAGVTLLTAKWVNSVSSVSTEDELREALDAGETSIKLVGDINLSSTLDLTDKNITLDLNGYVLTGNIQLADSSALPDSILTLIDSNPTATHADSSLPAGGVVKGNITLTRGNGRVSHLYANGGTVTGQTSLPSYAGGIFCTSDTPTAFTGYVGNYGEIHGGIFYAGINESCIKENTVTFMNGDSRYALEVVASGNKVVAPVSTPLKAGYDFVGWYNGDTKYEFNQTITSDITLTAQWTPAEQFNLTPGGTYWFDLSGENIPGTVNTGTSYGAVSMPDTTLHYVPFTYAGTVDAYKLTSAMATTEEYAEQNTYSHSLFVADYAVTHTVSWDELNNAGLIFGKSYTGGSVDYTLRAPSVGSWYTGSGDSAHGTPQSNEWDAVLDKNSSYIKNWYRMLSWGQDTARSGSSYHALRGYSSARNWDFSSATYQYVIVGFRPVLEVLNTDTLGSDGLKAVTLALNGGKLGGSADDIQIIVKNGAAFTAPASDGLTAPQVGYSAQWQDSDGNLYAPGDSVPAGVTTLTAQWTDTYTVTLHLNDGTIANGKDVTEYTYGTGATLPTADDITRAGHTFEGWYEDENFSGSPVTEISATDTGKKEFYAKWEQKANAGLSVDAVPEKTYGDPAFQLNVHADSDGKVTYSSDNVNTATVDENGTVTIHQVGTATLTIRIAETAKYLPGEVTVTITVVRKNATLTVEKLTYSVTYGDADFIIGYASEGESSVTFTSSNEKVATVDKNGVVHIVSAGSATITLNMEQSGNYNAVSKKVEVIVAPKAITVTADNQTKIYDEDDPELTYTAVGLVGEDTLTGITLTRADGENAGEYDITASQADGANPNYEITFVPGTLTIAARDIADAEVELGAALIANGKTQEQNIQRVTVKNAKGEELEVTYTVTGNQATEPGAYTITITGTGNFTGTVTKTFVIAPAADSKVDTNESGDVVIGKGTISVEVVQETGAPEAEIRTGKAAIIEMLVASGDLTAEELSQVGDGASIRVLLKVTVASTTITEESKAQIEKAAEGYVIGQYIDISLFKQTICNGQAGELIRLTGTYEEMEISLVVPENLLNRDNSVTRTFWIIRNHDGKVEFLPATYDAQTNTLTFKTDKFSDYAIVYKDAKKAAENPTKPDNTATGTSPQTGDPAILWIWFVLLFISCGGVITTIYIGKRKKDKAE</sequence>
<dbReference type="Gene3D" id="2.60.40.1080">
    <property type="match status" value="2"/>
</dbReference>
<dbReference type="GO" id="GO:0030313">
    <property type="term" value="C:cell envelope"/>
    <property type="evidence" value="ECO:0007669"/>
    <property type="project" value="UniProtKB-SubCell"/>
</dbReference>
<keyword evidence="3" id="KW-1133">Transmembrane helix</keyword>
<dbReference type="SUPFAM" id="SSF49373">
    <property type="entry name" value="Invasin/intimin cell-adhesion fragments"/>
    <property type="match status" value="2"/>
</dbReference>
<reference evidence="7 8" key="1">
    <citation type="submission" date="2019-08" db="EMBL/GenBank/DDBJ databases">
        <title>In-depth cultivation of the pig gut microbiome towards novel bacterial diversity and tailored functional studies.</title>
        <authorList>
            <person name="Wylensek D."/>
            <person name="Hitch T.C.A."/>
            <person name="Clavel T."/>
        </authorList>
    </citation>
    <scope>NUCLEOTIDE SEQUENCE [LARGE SCALE GENOMIC DNA]</scope>
    <source>
        <strain evidence="7 8">BSM-380-WT-5A</strain>
    </source>
</reference>
<dbReference type="Pfam" id="PF18676">
    <property type="entry name" value="MBG_2"/>
    <property type="match status" value="1"/>
</dbReference>
<dbReference type="Proteomes" id="UP000440513">
    <property type="component" value="Unassembled WGS sequence"/>
</dbReference>
<feature type="chain" id="PRO_5030859879" evidence="4">
    <location>
        <begin position="24"/>
        <end position="1674"/>
    </location>
</feature>
<dbReference type="InterPro" id="IPR013378">
    <property type="entry name" value="InlB-like_B-rpt"/>
</dbReference>
<dbReference type="InterPro" id="IPR008964">
    <property type="entry name" value="Invasin/intimin_cell_adhesion"/>
</dbReference>
<evidence type="ECO:0000313" key="7">
    <source>
        <dbReference type="EMBL" id="MST65809.1"/>
    </source>
</evidence>
<feature type="transmembrane region" description="Helical" evidence="3">
    <location>
        <begin position="1645"/>
        <end position="1666"/>
    </location>
</feature>
<keyword evidence="4" id="KW-0732">Signal</keyword>
<feature type="region of interest" description="Disordered" evidence="2">
    <location>
        <begin position="342"/>
        <end position="364"/>
    </location>
</feature>
<keyword evidence="3" id="KW-0472">Membrane</keyword>
<organism evidence="7 8">
    <name type="scientific">Oliverpabstia intestinalis</name>
    <dbReference type="NCBI Taxonomy" id="2606633"/>
    <lineage>
        <taxon>Bacteria</taxon>
        <taxon>Bacillati</taxon>
        <taxon>Bacillota</taxon>
        <taxon>Clostridia</taxon>
        <taxon>Lachnospirales</taxon>
        <taxon>Lachnospiraceae</taxon>
        <taxon>Oliverpabstia</taxon>
    </lineage>
</organism>
<feature type="domain" description="BIG2" evidence="5">
    <location>
        <begin position="1213"/>
        <end position="1253"/>
    </location>
</feature>
<dbReference type="InterPro" id="IPR041286">
    <property type="entry name" value="MBG_2"/>
</dbReference>
<evidence type="ECO:0000256" key="3">
    <source>
        <dbReference type="SAM" id="Phobius"/>
    </source>
</evidence>
<feature type="signal peptide" evidence="4">
    <location>
        <begin position="1"/>
        <end position="23"/>
    </location>
</feature>
<dbReference type="Gene3D" id="2.60.40.4270">
    <property type="entry name" value="Listeria-Bacteroides repeat domain"/>
    <property type="match status" value="2"/>
</dbReference>
<keyword evidence="3" id="KW-0812">Transmembrane</keyword>
<keyword evidence="8" id="KW-1185">Reference proteome</keyword>
<comment type="caution">
    <text evidence="7">The sequence shown here is derived from an EMBL/GenBank/DDBJ whole genome shotgun (WGS) entry which is preliminary data.</text>
</comment>
<dbReference type="Pfam" id="PF02368">
    <property type="entry name" value="Big_2"/>
    <property type="match status" value="1"/>
</dbReference>